<proteinExistence type="predicted"/>
<evidence type="ECO:0000313" key="1">
    <source>
        <dbReference type="EMBL" id="KKK85378.1"/>
    </source>
</evidence>
<dbReference type="AlphaFoldDB" id="A0A0F8YVC6"/>
<dbReference type="EMBL" id="LAZR01051339">
    <property type="protein sequence ID" value="KKK85378.1"/>
    <property type="molecule type" value="Genomic_DNA"/>
</dbReference>
<reference evidence="1" key="1">
    <citation type="journal article" date="2015" name="Nature">
        <title>Complex archaea that bridge the gap between prokaryotes and eukaryotes.</title>
        <authorList>
            <person name="Spang A."/>
            <person name="Saw J.H."/>
            <person name="Jorgensen S.L."/>
            <person name="Zaremba-Niedzwiedzka K."/>
            <person name="Martijn J."/>
            <person name="Lind A.E."/>
            <person name="van Eijk R."/>
            <person name="Schleper C."/>
            <person name="Guy L."/>
            <person name="Ettema T.J."/>
        </authorList>
    </citation>
    <scope>NUCLEOTIDE SEQUENCE</scope>
</reference>
<sequence>GITYIIRDTEDFFYKMRFISYYNDLGEKGYPVIEHSRL</sequence>
<gene>
    <name evidence="1" type="ORF">LCGC14_2773880</name>
</gene>
<protein>
    <submittedName>
        <fullName evidence="1">Uncharacterized protein</fullName>
    </submittedName>
</protein>
<comment type="caution">
    <text evidence="1">The sequence shown here is derived from an EMBL/GenBank/DDBJ whole genome shotgun (WGS) entry which is preliminary data.</text>
</comment>
<name>A0A0F8YVC6_9ZZZZ</name>
<feature type="non-terminal residue" evidence="1">
    <location>
        <position position="1"/>
    </location>
</feature>
<organism evidence="1">
    <name type="scientific">marine sediment metagenome</name>
    <dbReference type="NCBI Taxonomy" id="412755"/>
    <lineage>
        <taxon>unclassified sequences</taxon>
        <taxon>metagenomes</taxon>
        <taxon>ecological metagenomes</taxon>
    </lineage>
</organism>
<accession>A0A0F8YVC6</accession>